<dbReference type="InterPro" id="IPR036397">
    <property type="entry name" value="RNaseH_sf"/>
</dbReference>
<dbReference type="RefSeq" id="XP_028134384.1">
    <property type="nucleotide sequence ID" value="XM_028278583.1"/>
</dbReference>
<dbReference type="InParanoid" id="A0A6P7FED7"/>
<reference evidence="2" key="1">
    <citation type="submission" date="2025-08" db="UniProtKB">
        <authorList>
            <consortium name="RefSeq"/>
        </authorList>
    </citation>
    <scope>IDENTIFICATION</scope>
    <source>
        <tissue evidence="2">Whole insect</tissue>
    </source>
</reference>
<dbReference type="Pfam" id="PF13358">
    <property type="entry name" value="DDE_3"/>
    <property type="match status" value="1"/>
</dbReference>
<accession>A0A6P7FED7</accession>
<evidence type="ECO:0000313" key="2">
    <source>
        <dbReference type="RefSeq" id="XP_028134384.1"/>
    </source>
</evidence>
<dbReference type="GO" id="GO:0003676">
    <property type="term" value="F:nucleic acid binding"/>
    <property type="evidence" value="ECO:0007669"/>
    <property type="project" value="InterPro"/>
</dbReference>
<dbReference type="PANTHER" id="PTHR33939">
    <property type="entry name" value="PROTEIN CBG22215"/>
    <property type="match status" value="1"/>
</dbReference>
<protein>
    <submittedName>
        <fullName evidence="2">Uncharacterized protein LOC114329467</fullName>
    </submittedName>
</protein>
<evidence type="ECO:0000259" key="1">
    <source>
        <dbReference type="Pfam" id="PF13358"/>
    </source>
</evidence>
<dbReference type="InterPro" id="IPR038717">
    <property type="entry name" value="Tc1-like_DDE_dom"/>
</dbReference>
<gene>
    <name evidence="2" type="primary">LOC114329467</name>
</gene>
<feature type="domain" description="Tc1-like transposase DDE" evidence="1">
    <location>
        <begin position="139"/>
        <end position="269"/>
    </location>
</feature>
<dbReference type="PANTHER" id="PTHR33939:SF1">
    <property type="entry name" value="DUF4371 DOMAIN-CONTAINING PROTEIN"/>
    <property type="match status" value="1"/>
</dbReference>
<organism evidence="2">
    <name type="scientific">Diabrotica virgifera virgifera</name>
    <name type="common">western corn rootworm</name>
    <dbReference type="NCBI Taxonomy" id="50390"/>
    <lineage>
        <taxon>Eukaryota</taxon>
        <taxon>Metazoa</taxon>
        <taxon>Ecdysozoa</taxon>
        <taxon>Arthropoda</taxon>
        <taxon>Hexapoda</taxon>
        <taxon>Insecta</taxon>
        <taxon>Pterygota</taxon>
        <taxon>Neoptera</taxon>
        <taxon>Endopterygota</taxon>
        <taxon>Coleoptera</taxon>
        <taxon>Polyphaga</taxon>
        <taxon>Cucujiformia</taxon>
        <taxon>Chrysomeloidea</taxon>
        <taxon>Chrysomelidae</taxon>
        <taxon>Galerucinae</taxon>
        <taxon>Diabroticina</taxon>
        <taxon>Diabroticites</taxon>
        <taxon>Diabrotica</taxon>
    </lineage>
</organism>
<name>A0A6P7FED7_DIAVI</name>
<dbReference type="AlphaFoldDB" id="A0A6P7FED7"/>
<dbReference type="Gene3D" id="3.30.420.10">
    <property type="entry name" value="Ribonuclease H-like superfamily/Ribonuclease H"/>
    <property type="match status" value="1"/>
</dbReference>
<sequence>MFNFLEKHVTLTSLNNELKNKEIVSISNPSLSKILKELGFKYRKDDNRRSLMERTNIASQRACFLRKYRENRYSASPREVIFLDETWIYAKGTKINSWQDSNVKSVRKPQGYDGKRFIIVHAGSSKGFVEGASLLFSSKSLTMDYHGEMNGNIFTQWITTQLIPNLEEPSLIIMDNAPYHSMLVEKQPSHCSRRDDIIIWLKANKINFSEALTRPELLQLAKMNRKENVYIIDELLREHGHEVLRLPPYHCDFNAIELIWANCKSYYNKSIGRDGYGDDKVLSMWRESLENCNVEVWQECVRHTEKLIEDWYIRERNLVNINVDRIVINIGGDSSDSDSD</sequence>
<proteinExistence type="predicted"/>